<dbReference type="EMBL" id="SNRY01000613">
    <property type="protein sequence ID" value="KAA6338481.1"/>
    <property type="molecule type" value="Genomic_DNA"/>
</dbReference>
<gene>
    <name evidence="3" type="ORF">EZS27_013520</name>
</gene>
<sequence length="385" mass="44891">MKYRNTYFLIVIVFLFLPITLSSQPTFKDSTDVYDYWTKRGIIEIVYACMQDYVAISPNNPEKQGMEEYKIKYIDGLDSLKKIDTDFESLSSFLKNNNWVGVASKQLIPLIEKYQKRDNLDENFFSITTQNNNNNCWKNTKANVLKKYNEGLTQIVNNKKKEEDPGAKAKLEIKGKPTDTKIIYYFLGGLVIGIILTYSYLRKETYSFLYKKTCTEESKDRLIIQLKAEYKELFNENISLRKEKEELLNENISLGEKIENFKSQSINNNVNPKPDTQEIVNQKFIYFDIPKTDGSFKNPKTQQGNDTFYKIELDDSKQIGKLFFISGYDLRALDNIDYYLNPVCEIQNIEDRIGAKRIKMVKTGTVILLNGDSWKIKEKVKIKLI</sequence>
<keyword evidence="2" id="KW-0812">Transmembrane</keyword>
<accession>A0A5J4RZL6</accession>
<comment type="caution">
    <text evidence="3">The sequence shown here is derived from an EMBL/GenBank/DDBJ whole genome shotgun (WGS) entry which is preliminary data.</text>
</comment>
<protein>
    <submittedName>
        <fullName evidence="3">Uncharacterized protein</fullName>
    </submittedName>
</protein>
<evidence type="ECO:0000256" key="2">
    <source>
        <dbReference type="SAM" id="Phobius"/>
    </source>
</evidence>
<keyword evidence="1" id="KW-0175">Coiled coil</keyword>
<organism evidence="3">
    <name type="scientific">termite gut metagenome</name>
    <dbReference type="NCBI Taxonomy" id="433724"/>
    <lineage>
        <taxon>unclassified sequences</taxon>
        <taxon>metagenomes</taxon>
        <taxon>organismal metagenomes</taxon>
    </lineage>
</organism>
<reference evidence="3" key="1">
    <citation type="submission" date="2019-03" db="EMBL/GenBank/DDBJ databases">
        <title>Single cell metagenomics reveals metabolic interactions within the superorganism composed of flagellate Streblomastix strix and complex community of Bacteroidetes bacteria on its surface.</title>
        <authorList>
            <person name="Treitli S.C."/>
            <person name="Kolisko M."/>
            <person name="Husnik F."/>
            <person name="Keeling P."/>
            <person name="Hampl V."/>
        </authorList>
    </citation>
    <scope>NUCLEOTIDE SEQUENCE</scope>
    <source>
        <strain evidence="3">STM</strain>
    </source>
</reference>
<dbReference type="AlphaFoldDB" id="A0A5J4RZL6"/>
<evidence type="ECO:0000313" key="3">
    <source>
        <dbReference type="EMBL" id="KAA6338481.1"/>
    </source>
</evidence>
<keyword evidence="2" id="KW-0472">Membrane</keyword>
<proteinExistence type="predicted"/>
<feature type="coiled-coil region" evidence="1">
    <location>
        <begin position="223"/>
        <end position="264"/>
    </location>
</feature>
<feature type="transmembrane region" description="Helical" evidence="2">
    <location>
        <begin position="182"/>
        <end position="201"/>
    </location>
</feature>
<name>A0A5J4RZL6_9ZZZZ</name>
<keyword evidence="2" id="KW-1133">Transmembrane helix</keyword>
<evidence type="ECO:0000256" key="1">
    <source>
        <dbReference type="SAM" id="Coils"/>
    </source>
</evidence>